<comment type="caution">
    <text evidence="1">The sequence shown here is derived from an EMBL/GenBank/DDBJ whole genome shotgun (WGS) entry which is preliminary data.</text>
</comment>
<keyword evidence="2" id="KW-1185">Reference proteome</keyword>
<dbReference type="OrthoDB" id="2496426at2759"/>
<proteinExistence type="predicted"/>
<reference evidence="1 2" key="1">
    <citation type="submission" date="2019-05" db="EMBL/GenBank/DDBJ databases">
        <title>Emergence of the Ug99 lineage of the wheat stem rust pathogen through somatic hybridization.</title>
        <authorList>
            <person name="Li F."/>
            <person name="Upadhyaya N.M."/>
            <person name="Sperschneider J."/>
            <person name="Matny O."/>
            <person name="Nguyen-Phuc H."/>
            <person name="Mago R."/>
            <person name="Raley C."/>
            <person name="Miller M.E."/>
            <person name="Silverstein K.A.T."/>
            <person name="Henningsen E."/>
            <person name="Hirsch C.D."/>
            <person name="Visser B."/>
            <person name="Pretorius Z.A."/>
            <person name="Steffenson B.J."/>
            <person name="Schwessinger B."/>
            <person name="Dodds P.N."/>
            <person name="Figueroa M."/>
        </authorList>
    </citation>
    <scope>NUCLEOTIDE SEQUENCE [LARGE SCALE GENOMIC DNA]</scope>
    <source>
        <strain evidence="1">21-0</strain>
    </source>
</reference>
<evidence type="ECO:0000313" key="1">
    <source>
        <dbReference type="EMBL" id="KAA1108351.1"/>
    </source>
</evidence>
<dbReference type="Proteomes" id="UP000324748">
    <property type="component" value="Unassembled WGS sequence"/>
</dbReference>
<protein>
    <submittedName>
        <fullName evidence="1">Uncharacterized protein</fullName>
    </submittedName>
</protein>
<accession>A0A5B0Q559</accession>
<dbReference type="EMBL" id="VSWC01000028">
    <property type="protein sequence ID" value="KAA1108351.1"/>
    <property type="molecule type" value="Genomic_DNA"/>
</dbReference>
<organism evidence="1 2">
    <name type="scientific">Puccinia graminis f. sp. tritici</name>
    <dbReference type="NCBI Taxonomy" id="56615"/>
    <lineage>
        <taxon>Eukaryota</taxon>
        <taxon>Fungi</taxon>
        <taxon>Dikarya</taxon>
        <taxon>Basidiomycota</taxon>
        <taxon>Pucciniomycotina</taxon>
        <taxon>Pucciniomycetes</taxon>
        <taxon>Pucciniales</taxon>
        <taxon>Pucciniaceae</taxon>
        <taxon>Puccinia</taxon>
    </lineage>
</organism>
<dbReference type="AlphaFoldDB" id="A0A5B0Q559"/>
<sequence>MIAFKYALAAIQIFPLECFSGFMKDPSVDEIINGVYKKISLGQPHAKKWHVPPGLPMNKHIKRITKEFKRPDGQQKMNSLIDRSMHALQDFGRLDWDELWNRFMLSGSLSEQKLLQVQQGPLDPHHPLLDRLYNQCVSIESYKFNKEDPIRVEVSEETVKIAINFHTLSMVWKRYAFLYTMVTQLAIYHHSPRFPTLLPAEIRKSFKNDEDIVKMVTKFWTSVHLKGDKFSQEKDFYEAIEKIVPEPYKIQIELFPVYSRWMDGCEREYHMINELLIVCQQTGPIMTAHGYEFWDQLEKFSSEYDLKPLLESYKELCEFFAKGFPFDKLFEFYTLVSRIGVVSKFLPILRARKEQLEEIAFLLCDAMSLDYLVTHHEATLQIVFESYRTDLPLIIKQKTCQLSNFMQEELEQKLFPHLPRKPKNGRRIHREWNLELGKALEHVKLSNKNVMSHECLTNTLRSYREGHDFLDDQTLDEPTRQNGINDYSKWVKSILGIFRLHTGSLGIIPLQNTPVVWKAMKKATEREFATISMGNAKVLVACLRRAQRAIRNVLVLDRIYYAMRLVRQSKRKQFLKDVKARFESSQQTNKMTKIEAEILERLYTLIGNNSEKSDYDFWKQSILSIMSYLPTYMVNTLGDMFSDCSRDFLSAGKKYDEELLQEGSLIESKLVFKEIRQDWLSEKAKEEIKWILESYTDEHIQSLQHKFMDKKELYGIPLITPK</sequence>
<evidence type="ECO:0000313" key="2">
    <source>
        <dbReference type="Proteomes" id="UP000324748"/>
    </source>
</evidence>
<name>A0A5B0Q559_PUCGR</name>
<gene>
    <name evidence="1" type="ORF">PGT21_009385</name>
</gene>